<feature type="transmembrane region" description="Helical" evidence="6">
    <location>
        <begin position="47"/>
        <end position="69"/>
    </location>
</feature>
<feature type="transmembrane region" description="Helical" evidence="6">
    <location>
        <begin position="241"/>
        <end position="258"/>
    </location>
</feature>
<keyword evidence="3 6" id="KW-1133">Transmembrane helix</keyword>
<dbReference type="PANTHER" id="PTHR31465">
    <property type="entry name" value="PROTEIN RTA1-RELATED"/>
    <property type="match status" value="1"/>
</dbReference>
<evidence type="ECO:0000256" key="1">
    <source>
        <dbReference type="ARBA" id="ARBA00004141"/>
    </source>
</evidence>
<accession>A0A2J6RUM1</accession>
<keyword evidence="8" id="KW-1185">Reference proteome</keyword>
<evidence type="ECO:0000256" key="6">
    <source>
        <dbReference type="SAM" id="Phobius"/>
    </source>
</evidence>
<dbReference type="AlphaFoldDB" id="A0A2J6RUM1"/>
<feature type="region of interest" description="Disordered" evidence="5">
    <location>
        <begin position="269"/>
        <end position="301"/>
    </location>
</feature>
<name>A0A2J6RUM1_HYAVF</name>
<feature type="transmembrane region" description="Helical" evidence="6">
    <location>
        <begin position="115"/>
        <end position="136"/>
    </location>
</feature>
<evidence type="ECO:0000313" key="7">
    <source>
        <dbReference type="EMBL" id="PMD42220.1"/>
    </source>
</evidence>
<dbReference type="Proteomes" id="UP000235786">
    <property type="component" value="Unassembled WGS sequence"/>
</dbReference>
<dbReference type="STRING" id="1149755.A0A2J6RUM1"/>
<feature type="compositionally biased region" description="Basic and acidic residues" evidence="5">
    <location>
        <begin position="288"/>
        <end position="301"/>
    </location>
</feature>
<proteinExistence type="predicted"/>
<dbReference type="OrthoDB" id="3358017at2759"/>
<protein>
    <submittedName>
        <fullName evidence="7">RTA1-domain-containing protein</fullName>
    </submittedName>
</protein>
<organism evidence="7 8">
    <name type="scientific">Hyaloscypha variabilis (strain UAMH 11265 / GT02V1 / F)</name>
    <name type="common">Meliniomyces variabilis</name>
    <dbReference type="NCBI Taxonomy" id="1149755"/>
    <lineage>
        <taxon>Eukaryota</taxon>
        <taxon>Fungi</taxon>
        <taxon>Dikarya</taxon>
        <taxon>Ascomycota</taxon>
        <taxon>Pezizomycotina</taxon>
        <taxon>Leotiomycetes</taxon>
        <taxon>Helotiales</taxon>
        <taxon>Hyaloscyphaceae</taxon>
        <taxon>Hyaloscypha</taxon>
        <taxon>Hyaloscypha variabilis</taxon>
    </lineage>
</organism>
<dbReference type="Pfam" id="PF04479">
    <property type="entry name" value="RTA1"/>
    <property type="match status" value="1"/>
</dbReference>
<feature type="compositionally biased region" description="Basic residues" evidence="5">
    <location>
        <begin position="278"/>
        <end position="287"/>
    </location>
</feature>
<evidence type="ECO:0000313" key="8">
    <source>
        <dbReference type="Proteomes" id="UP000235786"/>
    </source>
</evidence>
<evidence type="ECO:0000256" key="5">
    <source>
        <dbReference type="SAM" id="MobiDB-lite"/>
    </source>
</evidence>
<sequence length="315" mass="35598">MTLHIRANTPFILYHYAPSTPAAVVFILLFFLATLLHAFLAVRTRTWYFIPFILGGLFETIGYTARLISSTQSPPYTTGPYIAQTLTILLAPALLAATIYMILARLIILVNGEKHSPISVSLLTPLFVTGDVLSFLTQSGGGAILANAKTSSKQKLGQWVVVAGLGIQMLFMGTFVAVMWVWNKRLLRRPTRSSRRLEGSWKSMLGALYVASVLILGRSAYRVVEYLQGQNGWFMMREWALYVFDASAMWVVMWILWVRHPAVMFGREERGRRGGGGSKRRRRRRPSHRETHSHSYGSHDLESQLDYPRAVHSKH</sequence>
<reference evidence="7 8" key="1">
    <citation type="submission" date="2016-04" db="EMBL/GenBank/DDBJ databases">
        <title>A degradative enzymes factory behind the ericoid mycorrhizal symbiosis.</title>
        <authorList>
            <consortium name="DOE Joint Genome Institute"/>
            <person name="Martino E."/>
            <person name="Morin E."/>
            <person name="Grelet G."/>
            <person name="Kuo A."/>
            <person name="Kohler A."/>
            <person name="Daghino S."/>
            <person name="Barry K."/>
            <person name="Choi C."/>
            <person name="Cichocki N."/>
            <person name="Clum A."/>
            <person name="Copeland A."/>
            <person name="Hainaut M."/>
            <person name="Haridas S."/>
            <person name="Labutti K."/>
            <person name="Lindquist E."/>
            <person name="Lipzen A."/>
            <person name="Khouja H.-R."/>
            <person name="Murat C."/>
            <person name="Ohm R."/>
            <person name="Olson A."/>
            <person name="Spatafora J."/>
            <person name="Veneault-Fourrey C."/>
            <person name="Henrissat B."/>
            <person name="Grigoriev I."/>
            <person name="Martin F."/>
            <person name="Perotto S."/>
        </authorList>
    </citation>
    <scope>NUCLEOTIDE SEQUENCE [LARGE SCALE GENOMIC DNA]</scope>
    <source>
        <strain evidence="7 8">F</strain>
    </source>
</reference>
<evidence type="ECO:0000256" key="3">
    <source>
        <dbReference type="ARBA" id="ARBA00022989"/>
    </source>
</evidence>
<feature type="transmembrane region" description="Helical" evidence="6">
    <location>
        <begin position="156"/>
        <end position="182"/>
    </location>
</feature>
<comment type="subcellular location">
    <subcellularLocation>
        <location evidence="1">Membrane</location>
        <topology evidence="1">Multi-pass membrane protein</topology>
    </subcellularLocation>
</comment>
<dbReference type="PANTHER" id="PTHR31465:SF35">
    <property type="entry name" value="RTA1 DOMAIN PROTEIN-RELATED"/>
    <property type="match status" value="1"/>
</dbReference>
<dbReference type="GO" id="GO:0016020">
    <property type="term" value="C:membrane"/>
    <property type="evidence" value="ECO:0007669"/>
    <property type="project" value="UniProtKB-SubCell"/>
</dbReference>
<keyword evidence="4 6" id="KW-0472">Membrane</keyword>
<dbReference type="InterPro" id="IPR007568">
    <property type="entry name" value="RTA1"/>
</dbReference>
<feature type="transmembrane region" description="Helical" evidence="6">
    <location>
        <begin position="203"/>
        <end position="221"/>
    </location>
</feature>
<feature type="transmembrane region" description="Helical" evidence="6">
    <location>
        <begin position="20"/>
        <end position="40"/>
    </location>
</feature>
<evidence type="ECO:0000256" key="2">
    <source>
        <dbReference type="ARBA" id="ARBA00022692"/>
    </source>
</evidence>
<dbReference type="EMBL" id="KZ613943">
    <property type="protein sequence ID" value="PMD42220.1"/>
    <property type="molecule type" value="Genomic_DNA"/>
</dbReference>
<evidence type="ECO:0000256" key="4">
    <source>
        <dbReference type="ARBA" id="ARBA00023136"/>
    </source>
</evidence>
<feature type="transmembrane region" description="Helical" evidence="6">
    <location>
        <begin position="81"/>
        <end position="103"/>
    </location>
</feature>
<gene>
    <name evidence="7" type="ORF">L207DRAFT_485684</name>
</gene>
<keyword evidence="2 6" id="KW-0812">Transmembrane</keyword>